<protein>
    <submittedName>
        <fullName evidence="2">Uncharacterized protein</fullName>
    </submittedName>
</protein>
<evidence type="ECO:0000313" key="3">
    <source>
        <dbReference type="Proteomes" id="UP000652761"/>
    </source>
</evidence>
<keyword evidence="3" id="KW-1185">Reference proteome</keyword>
<gene>
    <name evidence="2" type="ORF">Taro_045182</name>
</gene>
<accession>A0A843WWE8</accession>
<evidence type="ECO:0000313" key="2">
    <source>
        <dbReference type="EMBL" id="MQM12266.1"/>
    </source>
</evidence>
<reference evidence="2" key="1">
    <citation type="submission" date="2017-07" db="EMBL/GenBank/DDBJ databases">
        <title>Taro Niue Genome Assembly and Annotation.</title>
        <authorList>
            <person name="Atibalentja N."/>
            <person name="Keating K."/>
            <person name="Fields C.J."/>
        </authorList>
    </citation>
    <scope>NUCLEOTIDE SEQUENCE</scope>
    <source>
        <strain evidence="2">Niue_2</strain>
        <tissue evidence="2">Leaf</tissue>
    </source>
</reference>
<comment type="caution">
    <text evidence="2">The sequence shown here is derived from an EMBL/GenBank/DDBJ whole genome shotgun (WGS) entry which is preliminary data.</text>
</comment>
<feature type="non-terminal residue" evidence="2">
    <location>
        <position position="215"/>
    </location>
</feature>
<name>A0A843WWE8_COLES</name>
<proteinExistence type="predicted"/>
<evidence type="ECO:0000256" key="1">
    <source>
        <dbReference type="SAM" id="MobiDB-lite"/>
    </source>
</evidence>
<dbReference type="AlphaFoldDB" id="A0A843WWE8"/>
<feature type="compositionally biased region" description="Basic and acidic residues" evidence="1">
    <location>
        <begin position="138"/>
        <end position="149"/>
    </location>
</feature>
<sequence>MLPLTKDLDGTHVAVNLLSAEVQTERNTQGKMEVPGHEKIMTQASVGPQGSLISKLMSLVAIPFHLESRQWLCKGRNDWRTQSALQAPEEKVTVVSTLTVDQAIKGLTSSEAAIPSSHPSIPSKRKWESRPSSGESSEVLKEEQIEKKSSSRRRKNCARSRSENRASWIEGVFYDPSKLGPKGSLISKLMSLVAIPFHLESRQWLCKARNDWRTQ</sequence>
<feature type="compositionally biased region" description="Low complexity" evidence="1">
    <location>
        <begin position="111"/>
        <end position="122"/>
    </location>
</feature>
<organism evidence="2 3">
    <name type="scientific">Colocasia esculenta</name>
    <name type="common">Wild taro</name>
    <name type="synonym">Arum esculentum</name>
    <dbReference type="NCBI Taxonomy" id="4460"/>
    <lineage>
        <taxon>Eukaryota</taxon>
        <taxon>Viridiplantae</taxon>
        <taxon>Streptophyta</taxon>
        <taxon>Embryophyta</taxon>
        <taxon>Tracheophyta</taxon>
        <taxon>Spermatophyta</taxon>
        <taxon>Magnoliopsida</taxon>
        <taxon>Liliopsida</taxon>
        <taxon>Araceae</taxon>
        <taxon>Aroideae</taxon>
        <taxon>Colocasieae</taxon>
        <taxon>Colocasia</taxon>
    </lineage>
</organism>
<dbReference type="EMBL" id="NMUH01005252">
    <property type="protein sequence ID" value="MQM12266.1"/>
    <property type="molecule type" value="Genomic_DNA"/>
</dbReference>
<dbReference type="Proteomes" id="UP000652761">
    <property type="component" value="Unassembled WGS sequence"/>
</dbReference>
<feature type="region of interest" description="Disordered" evidence="1">
    <location>
        <begin position="111"/>
        <end position="160"/>
    </location>
</feature>